<dbReference type="EMBL" id="HF582854">
    <property type="protein sequence ID" value="CCQ35361.1"/>
    <property type="molecule type" value="Genomic_DNA"/>
</dbReference>
<dbReference type="RefSeq" id="WP_015408210.1">
    <property type="nucleotide sequence ID" value="NC_020388.1"/>
</dbReference>
<gene>
    <name evidence="3" type="ordered locus">Nmlp_1151</name>
</gene>
<reference evidence="3 4" key="1">
    <citation type="journal article" date="2013" name="Genome Announc.">
        <title>Genome of the haloarchaeon Natronomonas moolapensis, a neutrophilic member of a previously haloalkaliphilic genus.</title>
        <authorList>
            <person name="Dyall-Smith M.L."/>
            <person name="Pfeiffer F."/>
            <person name="Oberwinkler T."/>
            <person name="Klee K."/>
            <person name="Rampp M."/>
            <person name="Palm P."/>
            <person name="Gross K."/>
            <person name="Schuster S.C."/>
            <person name="Oesterhelt D."/>
        </authorList>
    </citation>
    <scope>NUCLEOTIDE SEQUENCE [LARGE SCALE GENOMIC DNA]</scope>
    <source>
        <strain evidence="4">DSM 18674 / JCM 14361 / 8.8.11</strain>
    </source>
</reference>
<evidence type="ECO:0000256" key="2">
    <source>
        <dbReference type="SAM" id="MobiDB-lite"/>
    </source>
</evidence>
<dbReference type="Gene3D" id="1.20.5.340">
    <property type="match status" value="1"/>
</dbReference>
<dbReference type="STRING" id="268739.Nmlp_1151"/>
<feature type="coiled-coil region" evidence="1">
    <location>
        <begin position="17"/>
        <end position="51"/>
    </location>
</feature>
<dbReference type="GeneID" id="14650560"/>
<feature type="compositionally biased region" description="Polar residues" evidence="2">
    <location>
        <begin position="97"/>
        <end position="106"/>
    </location>
</feature>
<evidence type="ECO:0000313" key="3">
    <source>
        <dbReference type="EMBL" id="CCQ35361.1"/>
    </source>
</evidence>
<accession>M1XN83</accession>
<sequence length="106" mass="11672">MTDGDAEPTVAELRATLADRTARIDELAATLKDAETRISHQRERVDQLEGDLVNKDRRIEALATSNDQLWNRLSGVEDDTNSNGIQEATTDAECGTVATTQQENNE</sequence>
<keyword evidence="1" id="KW-0175">Coiled coil</keyword>
<feature type="region of interest" description="Disordered" evidence="2">
    <location>
        <begin position="74"/>
        <end position="106"/>
    </location>
</feature>
<dbReference type="Proteomes" id="UP000011867">
    <property type="component" value="Chromosome"/>
</dbReference>
<protein>
    <submittedName>
        <fullName evidence="3">Uncharacterized protein</fullName>
    </submittedName>
</protein>
<dbReference type="HOGENOM" id="CLU_2217122_0_0_2"/>
<evidence type="ECO:0000256" key="1">
    <source>
        <dbReference type="SAM" id="Coils"/>
    </source>
</evidence>
<organism evidence="3 4">
    <name type="scientific">Natronomonas moolapensis (strain DSM 18674 / CECT 7526 / JCM 14361 / 8.8.11)</name>
    <dbReference type="NCBI Taxonomy" id="268739"/>
    <lineage>
        <taxon>Archaea</taxon>
        <taxon>Methanobacteriati</taxon>
        <taxon>Methanobacteriota</taxon>
        <taxon>Stenosarchaea group</taxon>
        <taxon>Halobacteria</taxon>
        <taxon>Halobacteriales</taxon>
        <taxon>Natronomonadaceae</taxon>
        <taxon>Natronomonas</taxon>
    </lineage>
</organism>
<dbReference type="KEGG" id="nmo:Nmlp_1151"/>
<keyword evidence="4" id="KW-1185">Reference proteome</keyword>
<evidence type="ECO:0000313" key="4">
    <source>
        <dbReference type="Proteomes" id="UP000011867"/>
    </source>
</evidence>
<proteinExistence type="predicted"/>
<dbReference type="AlphaFoldDB" id="M1XN83"/>
<name>M1XN83_NATM8</name>